<protein>
    <recommendedName>
        <fullName evidence="4">Autotransporter domain-containing protein</fullName>
    </recommendedName>
</protein>
<gene>
    <name evidence="2" type="ORF">M529_23725</name>
</gene>
<name>T0IZ15_9SPHN</name>
<evidence type="ECO:0008006" key="4">
    <source>
        <dbReference type="Google" id="ProtNLM"/>
    </source>
</evidence>
<dbReference type="PATRIC" id="fig|1346791.3.peg.4585"/>
<dbReference type="EMBL" id="AUWY01000136">
    <property type="protein sequence ID" value="EQB29792.1"/>
    <property type="molecule type" value="Genomic_DNA"/>
</dbReference>
<dbReference type="STRING" id="1346791.M529_23725"/>
<keyword evidence="3" id="KW-1185">Reference proteome</keyword>
<feature type="signal peptide" evidence="1">
    <location>
        <begin position="1"/>
        <end position="35"/>
    </location>
</feature>
<reference evidence="2 3" key="1">
    <citation type="journal article" date="2013" name="Genome Announc.">
        <title>Draft Genome Sequence of Sphingobium ummariense Strain RL-3, a Hexachlorocyclohexane-Degrading Bacterium.</title>
        <authorList>
            <person name="Kohli P."/>
            <person name="Dua A."/>
            <person name="Sangwan N."/>
            <person name="Oldach P."/>
            <person name="Khurana J.P."/>
            <person name="Lal R."/>
        </authorList>
    </citation>
    <scope>NUCLEOTIDE SEQUENCE [LARGE SCALE GENOMIC DNA]</scope>
    <source>
        <strain evidence="2 3">RL-3</strain>
    </source>
</reference>
<evidence type="ECO:0000313" key="2">
    <source>
        <dbReference type="EMBL" id="EQB29792.1"/>
    </source>
</evidence>
<dbReference type="AlphaFoldDB" id="T0IZ15"/>
<sequence>MTIGIKVRRRAICHASLFISSAIALTLAAPGVAQAACTPNPSRAGEKTVCSGEETTQLIVNQAGSTVLVEQDATLSAPDASSILVTFPYNSYWNASIAIQVDGTVGGGTSSAIAVQSYGNLGSSDNVAFTISETGRISGPTGIDLLPPTGVYPYYRGTAVSVENGGVISSTAGGLALHGADDGSSYFSSILNRSTGTIGAIQGRVGTLINEGLIDGAALSAFAKEPASQYYTGLVSITNRGVIRANGSADTLLLRQNDNITNEGDIFAEGTGRAISGASLWITNQDTGSIVATQTAISVTQSVEVHNNGVISGAEDAIVSDGSLNLTNRGSIQGNIRGGDAASFIDNIGGTIDGDILLGAGNDVFIGDVDRMDQPFGTVTGRVDAGGGNDMLVYNFLKDSVLDSPVSKPDTIETVSLRVGRDSTLTLSESFFSTEALTLGGADVGYYNTRNEFVLAGSIDTQGPALLEDNYNSSGFVISQMGTIVAHLSGAGSYAANLRSASLFDNSGTITAIGGSGVAGTSTRISNNGTITADATAVRAWYGLDNSGVIRSSQGVGADIVNDDSSNSGTIEGVTVGVRVQASTFVNSGTISSAGHGLEIGSNGTVINQSTGVITGGAAGVSTPADDMYRGGIQVINAGIIRGNVDLGGQRYYGGSGNVFAALSGSTVDGDIYLGSGYDMFATSLVNNGPGEFAGLTGRVTGIGPATLRYFVDADTTTAPALKGFFSDLSYQLSNDATLTLTGSNGVGLSVAGSGQVVLTGDMTGTTDRSLIDLTAMAIALDGADQPPANTIAMTNNGTITFRQGTFSYGTAIGVGEGNSFTNNGTIDVRVGISLYGPYGTAISGGTTVVNNGVIRLSGSTGIRTSFTPDAILRNAGVIEQVGGGALSVGVNGSGTILNTGSIETEGSAIVISGGPAFLSNSGILRSSAGHAVSSTDYYYASRVWNQVGGLIAGGPGVPAIALSSGSILANEGTIQGDVILRYDPYGYGYDSGSSIFINRGGTLNGNLTLSKNDDIVIALNGDTGVSGTIDTLAGIDTFVHAYDKSTTVALDAGIMPPAGFEDLGFAAYGTDTVLTLTGERSQTRPLFLAGDGTIVNDIVMNETGATGPTSITLGSATDPANSVGAGSTLTFVNRATLARGVAGYARALDNQGTIMGSDMYRPAIQIVANDPTGFSFRNSGTVAGADVPQNAYGGD</sequence>
<evidence type="ECO:0000256" key="1">
    <source>
        <dbReference type="SAM" id="SignalP"/>
    </source>
</evidence>
<dbReference type="RefSeq" id="WP_021320188.1">
    <property type="nucleotide sequence ID" value="NZ_AUWY01000136.1"/>
</dbReference>
<evidence type="ECO:0000313" key="3">
    <source>
        <dbReference type="Proteomes" id="UP000015523"/>
    </source>
</evidence>
<feature type="chain" id="PRO_5004565089" description="Autotransporter domain-containing protein" evidence="1">
    <location>
        <begin position="36"/>
        <end position="1196"/>
    </location>
</feature>
<dbReference type="OrthoDB" id="7176850at2"/>
<accession>T0IZ15</accession>
<proteinExistence type="predicted"/>
<keyword evidence="1" id="KW-0732">Signal</keyword>
<dbReference type="eggNOG" id="COG4625">
    <property type="taxonomic scope" value="Bacteria"/>
</dbReference>
<comment type="caution">
    <text evidence="2">The sequence shown here is derived from an EMBL/GenBank/DDBJ whole genome shotgun (WGS) entry which is preliminary data.</text>
</comment>
<organism evidence="2 3">
    <name type="scientific">Sphingobium ummariense RL-3</name>
    <dbReference type="NCBI Taxonomy" id="1346791"/>
    <lineage>
        <taxon>Bacteria</taxon>
        <taxon>Pseudomonadati</taxon>
        <taxon>Pseudomonadota</taxon>
        <taxon>Alphaproteobacteria</taxon>
        <taxon>Sphingomonadales</taxon>
        <taxon>Sphingomonadaceae</taxon>
        <taxon>Sphingobium</taxon>
    </lineage>
</organism>
<dbReference type="Proteomes" id="UP000015523">
    <property type="component" value="Unassembled WGS sequence"/>
</dbReference>